<name>A0A5B8CIV4_SPHSA</name>
<gene>
    <name evidence="1" type="ORF">FIL70_02005</name>
</gene>
<sequence>MASNAGQVARILYKEIVPGDLRKILAQSNDADTGGGARDFRFGSYDLLLPVIKRMFPNTIKENRKRNGSVIQIDVFQGKFFWHNVSNQVVSKDSFFEPPTDVRPSEGRIARVHEYGCFDTSRVPSGGAGNRVLLLLIQLTDGSVWPYYAEEKTLRTPGVWDPVVAKEILDCLDAVRPSNRAVIGYRDFTNAGRYCNGK</sequence>
<proteinExistence type="predicted"/>
<protein>
    <submittedName>
        <fullName evidence="1">Uncharacterized protein</fullName>
    </submittedName>
</protein>
<reference evidence="1 2" key="1">
    <citation type="submission" date="2019-06" db="EMBL/GenBank/DDBJ databases">
        <title>Genome organization and adaptive potential of archetypical organophosphate degarding Sphingobium fuliginis ATCC 27551.</title>
        <authorList>
            <person name="Sarwar A."/>
            <person name="Parthasarathy S."/>
            <person name="Singh C."/>
            <person name="Siddavattam D."/>
        </authorList>
    </citation>
    <scope>NUCLEOTIDE SEQUENCE [LARGE SCALE GENOMIC DNA]</scope>
    <source>
        <strain evidence="1 2">ATCC 27551</strain>
    </source>
</reference>
<dbReference type="Proteomes" id="UP000311469">
    <property type="component" value="Chromosome cSF1"/>
</dbReference>
<organism evidence="1 2">
    <name type="scientific">Sphingobium fuliginis ATCC 27551</name>
    <dbReference type="NCBI Taxonomy" id="1208342"/>
    <lineage>
        <taxon>Bacteria</taxon>
        <taxon>Pseudomonadati</taxon>
        <taxon>Pseudomonadota</taxon>
        <taxon>Alphaproteobacteria</taxon>
        <taxon>Sphingomonadales</taxon>
        <taxon>Sphingomonadaceae</taxon>
        <taxon>Sphingobium</taxon>
    </lineage>
</organism>
<dbReference type="AlphaFoldDB" id="A0A5B8CIV4"/>
<dbReference type="KEGG" id="sufl:FIL70_02005"/>
<evidence type="ECO:0000313" key="1">
    <source>
        <dbReference type="EMBL" id="QDC38989.1"/>
    </source>
</evidence>
<accession>A0A5B8CIV4</accession>
<dbReference type="EMBL" id="CP041016">
    <property type="protein sequence ID" value="QDC38989.1"/>
    <property type="molecule type" value="Genomic_DNA"/>
</dbReference>
<evidence type="ECO:0000313" key="2">
    <source>
        <dbReference type="Proteomes" id="UP000311469"/>
    </source>
</evidence>